<evidence type="ECO:0000313" key="2">
    <source>
        <dbReference type="Proteomes" id="UP000028547"/>
    </source>
</evidence>
<reference evidence="1 2" key="1">
    <citation type="submission" date="2014-07" db="EMBL/GenBank/DDBJ databases">
        <title>Draft Genome Sequence of Gephyronic Acid Producer, Cystobacter violaceus Strain Cb vi76.</title>
        <authorList>
            <person name="Stevens D.C."/>
            <person name="Young J."/>
            <person name="Carmichael R."/>
            <person name="Tan J."/>
            <person name="Taylor R.E."/>
        </authorList>
    </citation>
    <scope>NUCLEOTIDE SEQUENCE [LARGE SCALE GENOMIC DNA]</scope>
    <source>
        <strain evidence="1 2">Cb vi76</strain>
    </source>
</reference>
<evidence type="ECO:0008006" key="3">
    <source>
        <dbReference type="Google" id="ProtNLM"/>
    </source>
</evidence>
<dbReference type="Proteomes" id="UP000028547">
    <property type="component" value="Unassembled WGS sequence"/>
</dbReference>
<protein>
    <recommendedName>
        <fullName evidence="3">Ferritin-like domain-containing protein</fullName>
    </recommendedName>
</protein>
<evidence type="ECO:0000313" key="1">
    <source>
        <dbReference type="EMBL" id="KFA94804.1"/>
    </source>
</evidence>
<gene>
    <name evidence="1" type="ORF">Q664_00075</name>
</gene>
<dbReference type="AlphaFoldDB" id="A0A084T269"/>
<sequence>MVSTTSLRPSFYSPIPESAREDLLQAYRQFLERRNGDMNFERGFSLREDWLREAASWDSPYQGKVDGGAFNRAYASFDAVKELSLQEVALLTFVKANAGEAYGVEVVGKARQKRYDMTKLFFQIEKLLGFEETYHTRILIGATQHFGVKVEGAWKPPLRLRLLIGTLAHAPGLFFHPILLASEIAGVFSFNWMLQRVGEIFRDQPAVRESMEQRLIEILVDEVGHVAFNRMAVGPTGLDVARRLAVGVLEGVSGTTPEYKALGLNEDVMGKLAGFDLHQLPEEVLRRAYFV</sequence>
<comment type="caution">
    <text evidence="1">The sequence shown here is derived from an EMBL/GenBank/DDBJ whole genome shotgun (WGS) entry which is preliminary data.</text>
</comment>
<accession>A0A084T269</accession>
<organism evidence="1 2">
    <name type="scientific">Archangium violaceum Cb vi76</name>
    <dbReference type="NCBI Taxonomy" id="1406225"/>
    <lineage>
        <taxon>Bacteria</taxon>
        <taxon>Pseudomonadati</taxon>
        <taxon>Myxococcota</taxon>
        <taxon>Myxococcia</taxon>
        <taxon>Myxococcales</taxon>
        <taxon>Cystobacterineae</taxon>
        <taxon>Archangiaceae</taxon>
        <taxon>Archangium</taxon>
    </lineage>
</organism>
<dbReference type="EMBL" id="JPMI01000003">
    <property type="protein sequence ID" value="KFA94804.1"/>
    <property type="molecule type" value="Genomic_DNA"/>
</dbReference>
<proteinExistence type="predicted"/>
<name>A0A084T269_9BACT</name>